<dbReference type="Gene3D" id="3.30.70.1060">
    <property type="entry name" value="Dimeric alpha+beta barrel"/>
    <property type="match status" value="2"/>
</dbReference>
<dbReference type="Proteomes" id="UP000028488">
    <property type="component" value="Chromosome"/>
</dbReference>
<name>A0A076EN65_RHOOP</name>
<dbReference type="InterPro" id="IPR011008">
    <property type="entry name" value="Dimeric_a/b-barrel"/>
</dbReference>
<dbReference type="PANTHER" id="PTHR35174:SF3">
    <property type="entry name" value="BLL7171 PROTEIN"/>
    <property type="match status" value="1"/>
</dbReference>
<dbReference type="PANTHER" id="PTHR35174">
    <property type="entry name" value="BLL7171 PROTEIN-RELATED"/>
    <property type="match status" value="1"/>
</dbReference>
<dbReference type="EMBL" id="CP008947">
    <property type="protein sequence ID" value="AII06703.1"/>
    <property type="molecule type" value="Genomic_DNA"/>
</dbReference>
<protein>
    <submittedName>
        <fullName evidence="3">Transcription initiation protein</fullName>
    </submittedName>
</protein>
<feature type="domain" description="YCII-related" evidence="2">
    <location>
        <begin position="146"/>
        <end position="229"/>
    </location>
</feature>
<accession>A0A076EN65</accession>
<dbReference type="RefSeq" id="WP_128640145.1">
    <property type="nucleotide sequence ID" value="NZ_CP008947.1"/>
</dbReference>
<evidence type="ECO:0000313" key="3">
    <source>
        <dbReference type="EMBL" id="AII06703.1"/>
    </source>
</evidence>
<evidence type="ECO:0000259" key="2">
    <source>
        <dbReference type="Pfam" id="PF03795"/>
    </source>
</evidence>
<dbReference type="InterPro" id="IPR005545">
    <property type="entry name" value="YCII"/>
</dbReference>
<proteinExistence type="inferred from homology"/>
<gene>
    <name evidence="3" type="ORF">EP51_19510</name>
</gene>
<dbReference type="AlphaFoldDB" id="A0A076EN65"/>
<comment type="similarity">
    <text evidence="1">Belongs to the YciI family.</text>
</comment>
<dbReference type="eggNOG" id="COG3795">
    <property type="taxonomic scope" value="Bacteria"/>
</dbReference>
<feature type="domain" description="YCII-related" evidence="2">
    <location>
        <begin position="1"/>
        <end position="101"/>
    </location>
</feature>
<evidence type="ECO:0000256" key="1">
    <source>
        <dbReference type="ARBA" id="ARBA00007689"/>
    </source>
</evidence>
<reference evidence="3 4" key="1">
    <citation type="submission" date="2014-07" db="EMBL/GenBank/DDBJ databases">
        <title>Genome Sequence of Rhodococcus opacus Strain R7, a Biodegrader of Mono- and Polycyclic Aromatic Hydrocarbons.</title>
        <authorList>
            <person name="Di Gennaro P."/>
            <person name="Zampolli J."/>
            <person name="Presti I."/>
            <person name="Cappelletti M."/>
            <person name="D'Ursi P."/>
            <person name="Orro A."/>
            <person name="Mezzelani A."/>
            <person name="Milanesi L."/>
        </authorList>
    </citation>
    <scope>NUCLEOTIDE SEQUENCE [LARGE SCALE GENOMIC DNA]</scope>
    <source>
        <strain evidence="3 4">R7</strain>
    </source>
</reference>
<sequence length="233" mass="24902">MYYLALLADEKDATEWAPDSPEFAVAVARHQAFTERAGSAIVGGGALYPSAEAATIRNEGGRTLITDGPFAETAEVIGGFYVLEGPDLDEVLNVARHIPEAIIELWPMFEWMPVTDQKGCWMALLREPVAAAVAPGTPQWDEGMAEHEKFGRLAGSAVRGGGALYPPDSATTIRVRDGELLLTDGPFAETAEVANGLYVLAADDRESAIALSAKIPVTPKGCIELRQIVAYTE</sequence>
<organism evidence="3 4">
    <name type="scientific">Rhodococcus opacus</name>
    <name type="common">Nocardia opaca</name>
    <dbReference type="NCBI Taxonomy" id="37919"/>
    <lineage>
        <taxon>Bacteria</taxon>
        <taxon>Bacillati</taxon>
        <taxon>Actinomycetota</taxon>
        <taxon>Actinomycetes</taxon>
        <taxon>Mycobacteriales</taxon>
        <taxon>Nocardiaceae</taxon>
        <taxon>Rhodococcus</taxon>
    </lineage>
</organism>
<evidence type="ECO:0000313" key="4">
    <source>
        <dbReference type="Proteomes" id="UP000028488"/>
    </source>
</evidence>
<dbReference type="SUPFAM" id="SSF54909">
    <property type="entry name" value="Dimeric alpha+beta barrel"/>
    <property type="match status" value="2"/>
</dbReference>
<dbReference type="Pfam" id="PF03795">
    <property type="entry name" value="YCII"/>
    <property type="match status" value="2"/>
</dbReference>